<accession>A0A1B2EL57</accession>
<protein>
    <recommendedName>
        <fullName evidence="1">Carrier domain-containing protein</fullName>
    </recommendedName>
</protein>
<dbReference type="FunFam" id="3.40.50.980:FF:000001">
    <property type="entry name" value="Non-ribosomal peptide synthetase"/>
    <property type="match status" value="1"/>
</dbReference>
<dbReference type="NCBIfam" id="TIGR01733">
    <property type="entry name" value="AA-adenyl-dom"/>
    <property type="match status" value="1"/>
</dbReference>
<feature type="domain" description="Carrier" evidence="1">
    <location>
        <begin position="528"/>
        <end position="603"/>
    </location>
</feature>
<dbReference type="GO" id="GO:0044550">
    <property type="term" value="P:secondary metabolite biosynthetic process"/>
    <property type="evidence" value="ECO:0007669"/>
    <property type="project" value="TreeGrafter"/>
</dbReference>
<evidence type="ECO:0000313" key="2">
    <source>
        <dbReference type="EMBL" id="ANY80716.1"/>
    </source>
</evidence>
<dbReference type="Gene3D" id="3.30.300.30">
    <property type="match status" value="1"/>
</dbReference>
<dbReference type="Pfam" id="PF00550">
    <property type="entry name" value="PP-binding"/>
    <property type="match status" value="1"/>
</dbReference>
<dbReference type="AlphaFoldDB" id="A0A1B2EL57"/>
<dbReference type="PANTHER" id="PTHR45527">
    <property type="entry name" value="NONRIBOSOMAL PEPTIDE SYNTHETASE"/>
    <property type="match status" value="1"/>
</dbReference>
<organism evidence="2">
    <name type="scientific">Microvirga ossetica</name>
    <dbReference type="NCBI Taxonomy" id="1882682"/>
    <lineage>
        <taxon>Bacteria</taxon>
        <taxon>Pseudomonadati</taxon>
        <taxon>Pseudomonadota</taxon>
        <taxon>Alphaproteobacteria</taxon>
        <taxon>Hyphomicrobiales</taxon>
        <taxon>Methylobacteriaceae</taxon>
        <taxon>Microvirga</taxon>
    </lineage>
</organism>
<dbReference type="InterPro" id="IPR020845">
    <property type="entry name" value="AMP-binding_CS"/>
</dbReference>
<dbReference type="SUPFAM" id="SSF47336">
    <property type="entry name" value="ACP-like"/>
    <property type="match status" value="1"/>
</dbReference>
<dbReference type="InterPro" id="IPR036736">
    <property type="entry name" value="ACP-like_sf"/>
</dbReference>
<dbReference type="Pfam" id="PF13193">
    <property type="entry name" value="AMP-binding_C"/>
    <property type="match status" value="1"/>
</dbReference>
<dbReference type="GO" id="GO:0005737">
    <property type="term" value="C:cytoplasm"/>
    <property type="evidence" value="ECO:0007669"/>
    <property type="project" value="TreeGrafter"/>
</dbReference>
<dbReference type="InterPro" id="IPR010071">
    <property type="entry name" value="AA_adenyl_dom"/>
</dbReference>
<dbReference type="FunFam" id="3.40.50.12780:FF:000012">
    <property type="entry name" value="Non-ribosomal peptide synthetase"/>
    <property type="match status" value="1"/>
</dbReference>
<dbReference type="GO" id="GO:0031177">
    <property type="term" value="F:phosphopantetheine binding"/>
    <property type="evidence" value="ECO:0007669"/>
    <property type="project" value="TreeGrafter"/>
</dbReference>
<reference evidence="2" key="1">
    <citation type="submission" date="2016-07" db="EMBL/GenBank/DDBJ databases">
        <title>Microvirga ossetica sp. nov. a new species of rhizobia isolated from root nodules of the legume species Vicia alpestris Steven originated from North Ossetia region in the Caucasus.</title>
        <authorList>
            <person name="Safronova V.I."/>
            <person name="Kuznetsova I.G."/>
            <person name="Sazanova A.L."/>
            <person name="Belimov A."/>
            <person name="Andronov E."/>
            <person name="Osledkin Y.S."/>
            <person name="Onishchuk O.P."/>
            <person name="Kurchak O.N."/>
            <person name="Shaposhnikov A.I."/>
            <person name="Willems A."/>
            <person name="Tikhonovich I.A."/>
        </authorList>
    </citation>
    <scope>NUCLEOTIDE SEQUENCE [LARGE SCALE GENOMIC DNA]</scope>
    <source>
        <strain evidence="2">V5/3M</strain>
    </source>
</reference>
<gene>
    <name evidence="2" type="ORF">BB934_22845</name>
</gene>
<dbReference type="Gene3D" id="1.10.1200.10">
    <property type="entry name" value="ACP-like"/>
    <property type="match status" value="1"/>
</dbReference>
<dbReference type="EMBL" id="CP016616">
    <property type="protein sequence ID" value="ANY80716.1"/>
    <property type="molecule type" value="Genomic_DNA"/>
</dbReference>
<dbReference type="Gene3D" id="2.30.38.10">
    <property type="entry name" value="Luciferase, Domain 3"/>
    <property type="match status" value="1"/>
</dbReference>
<proteinExistence type="predicted"/>
<dbReference type="Pfam" id="PF00501">
    <property type="entry name" value="AMP-binding"/>
    <property type="match status" value="1"/>
</dbReference>
<dbReference type="Gene3D" id="3.40.50.980">
    <property type="match status" value="2"/>
</dbReference>
<dbReference type="PROSITE" id="PS00455">
    <property type="entry name" value="AMP_BINDING"/>
    <property type="match status" value="1"/>
</dbReference>
<dbReference type="InterPro" id="IPR045851">
    <property type="entry name" value="AMP-bd_C_sf"/>
</dbReference>
<dbReference type="GO" id="GO:0043041">
    <property type="term" value="P:amino acid activation for nonribosomal peptide biosynthetic process"/>
    <property type="evidence" value="ECO:0007669"/>
    <property type="project" value="TreeGrafter"/>
</dbReference>
<dbReference type="PROSITE" id="PS50075">
    <property type="entry name" value="CARRIER"/>
    <property type="match status" value="1"/>
</dbReference>
<dbReference type="PANTHER" id="PTHR45527:SF1">
    <property type="entry name" value="FATTY ACID SYNTHASE"/>
    <property type="match status" value="1"/>
</dbReference>
<dbReference type="InterPro" id="IPR009081">
    <property type="entry name" value="PP-bd_ACP"/>
</dbReference>
<dbReference type="InterPro" id="IPR025110">
    <property type="entry name" value="AMP-bd_C"/>
</dbReference>
<name>A0A1B2EL57_9HYPH</name>
<dbReference type="SUPFAM" id="SSF56801">
    <property type="entry name" value="Acetyl-CoA synthetase-like"/>
    <property type="match status" value="1"/>
</dbReference>
<dbReference type="KEGG" id="moc:BB934_22845"/>
<evidence type="ECO:0000259" key="1">
    <source>
        <dbReference type="PROSITE" id="PS50075"/>
    </source>
</evidence>
<sequence>MATGPSVVQGEASIYPNKCVHELFEEQVRRDPSAVAVHYLDQTMTYGELNSRADSIARHLRFVHVRPTDLIGVCLPRCPDLVAALLGIWKAGAAYVPLDPTYPRERLRFMAEDSGVSCVLTDRSQAGLFEGSVTTVLLDSDLPNVASMHEADIAAQIAPSALAYVMYTSGSTGKPKGAMITHSGLVNYLSWAINAYNVRGGGIVPVHSSIAFDLTVTSLYPALLVGGAVDLLPESEGGQELIKAMRQRKQYALVKITPAHLEMVTQELEEAEIADSTTALVIGGENLRADILEKWRVFAPETHIFNEYGPTETVVGCCVHEVKPSDPRHGSVSIGRPISNTQLHVLDGALDSVPSGEIGELYIGGDGVAEGYLNRPELTAECFLPNRFSPRPGVKLYKTGDLVKMNDDNTLLYLGRIDHQVKIRGYRVELGEIEQTVLEHPEVQSCMVLADTSPDGLSFLTAYVTARESAPAVQSLRDFIASRLPEHMVPQRFTFVDRFPLTNNGKVDRDALAALASGTSVPPDEISPTMTNSAIVLSRIWGELLRRENIGADEDIFTLGAYSLLVTRALIRIRNELQANLNLRDIFENPTIAGQSELVESLLLSARPSSRSVKEGGLEEIEI</sequence>
<dbReference type="InterPro" id="IPR000873">
    <property type="entry name" value="AMP-dep_synth/lig_dom"/>
</dbReference>
<dbReference type="CDD" id="cd05930">
    <property type="entry name" value="A_NRPS"/>
    <property type="match status" value="1"/>
</dbReference>